<feature type="transmembrane region" description="Helical" evidence="1">
    <location>
        <begin position="92"/>
        <end position="110"/>
    </location>
</feature>
<keyword evidence="1" id="KW-0472">Membrane</keyword>
<sequence length="123" mass="13900">MISHSPVLGAVLSVDPNPSILILQGGIVLNGYYIPEVCFFYAFFTLYQTHVFSMRSSYPDRWLILDNGYKERRSLFVPFVVGTRRCLGGNMAIYQICLIIAGIIRIQLALETKPFEADGFQSE</sequence>
<reference evidence="2 3" key="1">
    <citation type="journal article" date="2020" name="ISME J.">
        <title>Uncovering the hidden diversity of litter-decomposition mechanisms in mushroom-forming fungi.</title>
        <authorList>
            <person name="Floudas D."/>
            <person name="Bentzer J."/>
            <person name="Ahren D."/>
            <person name="Johansson T."/>
            <person name="Persson P."/>
            <person name="Tunlid A."/>
        </authorList>
    </citation>
    <scope>NUCLEOTIDE SEQUENCE [LARGE SCALE GENOMIC DNA]</scope>
    <source>
        <strain evidence="2 3">CBS 291.85</strain>
    </source>
</reference>
<accession>A0A8H5BYT7</accession>
<feature type="transmembrane region" description="Helical" evidence="1">
    <location>
        <begin position="20"/>
        <end position="47"/>
    </location>
</feature>
<dbReference type="GO" id="GO:0016705">
    <property type="term" value="F:oxidoreductase activity, acting on paired donors, with incorporation or reduction of molecular oxygen"/>
    <property type="evidence" value="ECO:0007669"/>
    <property type="project" value="InterPro"/>
</dbReference>
<keyword evidence="1" id="KW-0812">Transmembrane</keyword>
<evidence type="ECO:0008006" key="4">
    <source>
        <dbReference type="Google" id="ProtNLM"/>
    </source>
</evidence>
<protein>
    <recommendedName>
        <fullName evidence="4">Cytochrome P450</fullName>
    </recommendedName>
</protein>
<comment type="caution">
    <text evidence="2">The sequence shown here is derived from an EMBL/GenBank/DDBJ whole genome shotgun (WGS) entry which is preliminary data.</text>
</comment>
<evidence type="ECO:0000313" key="3">
    <source>
        <dbReference type="Proteomes" id="UP000559256"/>
    </source>
</evidence>
<name>A0A8H5BYT7_9AGAR</name>
<dbReference type="EMBL" id="JAACJM010000319">
    <property type="protein sequence ID" value="KAF5331776.1"/>
    <property type="molecule type" value="Genomic_DNA"/>
</dbReference>
<dbReference type="GO" id="GO:0020037">
    <property type="term" value="F:heme binding"/>
    <property type="evidence" value="ECO:0007669"/>
    <property type="project" value="InterPro"/>
</dbReference>
<dbReference type="GO" id="GO:0005506">
    <property type="term" value="F:iron ion binding"/>
    <property type="evidence" value="ECO:0007669"/>
    <property type="project" value="InterPro"/>
</dbReference>
<evidence type="ECO:0000313" key="2">
    <source>
        <dbReference type="EMBL" id="KAF5331776.1"/>
    </source>
</evidence>
<gene>
    <name evidence="2" type="ORF">D9758_018550</name>
</gene>
<dbReference type="SUPFAM" id="SSF48264">
    <property type="entry name" value="Cytochrome P450"/>
    <property type="match status" value="1"/>
</dbReference>
<dbReference type="AlphaFoldDB" id="A0A8H5BYT7"/>
<keyword evidence="3" id="KW-1185">Reference proteome</keyword>
<dbReference type="OrthoDB" id="3945418at2759"/>
<dbReference type="Gene3D" id="1.10.630.10">
    <property type="entry name" value="Cytochrome P450"/>
    <property type="match status" value="1"/>
</dbReference>
<evidence type="ECO:0000256" key="1">
    <source>
        <dbReference type="SAM" id="Phobius"/>
    </source>
</evidence>
<proteinExistence type="predicted"/>
<dbReference type="InterPro" id="IPR036396">
    <property type="entry name" value="Cyt_P450_sf"/>
</dbReference>
<dbReference type="Proteomes" id="UP000559256">
    <property type="component" value="Unassembled WGS sequence"/>
</dbReference>
<keyword evidence="1" id="KW-1133">Transmembrane helix</keyword>
<organism evidence="2 3">
    <name type="scientific">Tetrapyrgos nigripes</name>
    <dbReference type="NCBI Taxonomy" id="182062"/>
    <lineage>
        <taxon>Eukaryota</taxon>
        <taxon>Fungi</taxon>
        <taxon>Dikarya</taxon>
        <taxon>Basidiomycota</taxon>
        <taxon>Agaricomycotina</taxon>
        <taxon>Agaricomycetes</taxon>
        <taxon>Agaricomycetidae</taxon>
        <taxon>Agaricales</taxon>
        <taxon>Marasmiineae</taxon>
        <taxon>Marasmiaceae</taxon>
        <taxon>Tetrapyrgos</taxon>
    </lineage>
</organism>
<dbReference type="GO" id="GO:0004497">
    <property type="term" value="F:monooxygenase activity"/>
    <property type="evidence" value="ECO:0007669"/>
    <property type="project" value="InterPro"/>
</dbReference>